<reference evidence="6 7" key="1">
    <citation type="journal article" date="2010" name="J. Bacteriol.">
        <title>Complete genome sequence of the aerobic facultative methanotroph Methylocella silvestris BL2.</title>
        <authorList>
            <person name="Chen Y."/>
            <person name="Crombie A."/>
            <person name="Rahman M.T."/>
            <person name="Dedysh S.N."/>
            <person name="Liesack W."/>
            <person name="Stott M.B."/>
            <person name="Alam M."/>
            <person name="Theisen A.R."/>
            <person name="Murrell J.C."/>
            <person name="Dunfield P.F."/>
        </authorList>
    </citation>
    <scope>NUCLEOTIDE SEQUENCE [LARGE SCALE GENOMIC DNA]</scope>
    <source>
        <strain evidence="7">DSM 15510 / CIP 108128 / LMG 27833 / NCIMB 13906 / BL2</strain>
    </source>
</reference>
<accession>B8EQS1</accession>
<feature type="domain" description="HotDog ACOT-type" evidence="5">
    <location>
        <begin position="20"/>
        <end position="132"/>
    </location>
</feature>
<organism evidence="6 7">
    <name type="scientific">Methylocella silvestris (strain DSM 15510 / CIP 108128 / LMG 27833 / NCIMB 13906 / BL2)</name>
    <dbReference type="NCBI Taxonomy" id="395965"/>
    <lineage>
        <taxon>Bacteria</taxon>
        <taxon>Pseudomonadati</taxon>
        <taxon>Pseudomonadota</taxon>
        <taxon>Alphaproteobacteria</taxon>
        <taxon>Hyphomicrobiales</taxon>
        <taxon>Beijerinckiaceae</taxon>
        <taxon>Methylocella</taxon>
    </lineage>
</organism>
<comment type="similarity">
    <text evidence="1">Belongs to the acyl coenzyme A hydrolase family.</text>
</comment>
<feature type="region of interest" description="Disordered" evidence="4">
    <location>
        <begin position="1"/>
        <end position="25"/>
    </location>
</feature>
<evidence type="ECO:0000313" key="6">
    <source>
        <dbReference type="EMBL" id="ACK49342.1"/>
    </source>
</evidence>
<dbReference type="KEGG" id="msl:Msil_0364"/>
<dbReference type="GO" id="GO:0005829">
    <property type="term" value="C:cytosol"/>
    <property type="evidence" value="ECO:0007669"/>
    <property type="project" value="TreeGrafter"/>
</dbReference>
<dbReference type="InterPro" id="IPR029069">
    <property type="entry name" value="HotDog_dom_sf"/>
</dbReference>
<dbReference type="Pfam" id="PF03061">
    <property type="entry name" value="4HBT"/>
    <property type="match status" value="1"/>
</dbReference>
<dbReference type="HOGENOM" id="CLU_050164_2_0_5"/>
<evidence type="ECO:0000256" key="1">
    <source>
        <dbReference type="ARBA" id="ARBA00010458"/>
    </source>
</evidence>
<dbReference type="PANTHER" id="PTHR11049:SF5">
    <property type="entry name" value="ACYL-COA THIOESTER HYDROLASE YCIA"/>
    <property type="match status" value="1"/>
</dbReference>
<sequence length="148" mass="16131">MANESEQSSETHSDAEPGPPDRSPVIRAIAMPADTNPAGDIFGGWLMAQMDLAAGNVAARRARGRCATVTVEGMTFLSPVFVGDEVSLYAWLVSEGRTSMRVKVEAWRRYREEEAVNKVTEALFVFVAIGKDRKPTPLPPRLAAPETK</sequence>
<evidence type="ECO:0000259" key="5">
    <source>
        <dbReference type="PROSITE" id="PS51770"/>
    </source>
</evidence>
<name>B8EQS1_METSB</name>
<gene>
    <name evidence="6" type="ordered locus">Msil_0364</name>
</gene>
<dbReference type="CDD" id="cd03442">
    <property type="entry name" value="BFIT_BACH"/>
    <property type="match status" value="1"/>
</dbReference>
<dbReference type="InterPro" id="IPR033120">
    <property type="entry name" value="HOTDOG_ACOT"/>
</dbReference>
<dbReference type="Gene3D" id="3.10.129.10">
    <property type="entry name" value="Hotdog Thioesterase"/>
    <property type="match status" value="1"/>
</dbReference>
<dbReference type="SUPFAM" id="SSF54637">
    <property type="entry name" value="Thioesterase/thiol ester dehydrase-isomerase"/>
    <property type="match status" value="1"/>
</dbReference>
<evidence type="ECO:0000256" key="4">
    <source>
        <dbReference type="SAM" id="MobiDB-lite"/>
    </source>
</evidence>
<evidence type="ECO:0000313" key="7">
    <source>
        <dbReference type="Proteomes" id="UP000002257"/>
    </source>
</evidence>
<dbReference type="InterPro" id="IPR006683">
    <property type="entry name" value="Thioestr_dom"/>
</dbReference>
<proteinExistence type="inferred from homology"/>
<dbReference type="Proteomes" id="UP000002257">
    <property type="component" value="Chromosome"/>
</dbReference>
<dbReference type="PROSITE" id="PS51770">
    <property type="entry name" value="HOTDOG_ACOT"/>
    <property type="match status" value="1"/>
</dbReference>
<dbReference type="GO" id="GO:0006637">
    <property type="term" value="P:acyl-CoA metabolic process"/>
    <property type="evidence" value="ECO:0007669"/>
    <property type="project" value="TreeGrafter"/>
</dbReference>
<dbReference type="EMBL" id="CP001280">
    <property type="protein sequence ID" value="ACK49342.1"/>
    <property type="molecule type" value="Genomic_DNA"/>
</dbReference>
<dbReference type="eggNOG" id="COG1607">
    <property type="taxonomic scope" value="Bacteria"/>
</dbReference>
<protein>
    <submittedName>
        <fullName evidence="6">Thioesterase superfamily protein</fullName>
    </submittedName>
</protein>
<dbReference type="AlphaFoldDB" id="B8EQS1"/>
<dbReference type="OrthoDB" id="9801856at2"/>
<evidence type="ECO:0000256" key="3">
    <source>
        <dbReference type="PROSITE-ProRule" id="PRU01106"/>
    </source>
</evidence>
<dbReference type="InterPro" id="IPR040170">
    <property type="entry name" value="Cytosol_ACT"/>
</dbReference>
<dbReference type="GO" id="GO:0009062">
    <property type="term" value="P:fatty acid catabolic process"/>
    <property type="evidence" value="ECO:0007669"/>
    <property type="project" value="TreeGrafter"/>
</dbReference>
<evidence type="ECO:0000256" key="2">
    <source>
        <dbReference type="ARBA" id="ARBA00022801"/>
    </source>
</evidence>
<dbReference type="PANTHER" id="PTHR11049">
    <property type="entry name" value="ACYL COENZYME A THIOESTER HYDROLASE"/>
    <property type="match status" value="1"/>
</dbReference>
<keyword evidence="2 3" id="KW-0378">Hydrolase</keyword>
<dbReference type="RefSeq" id="WP_012589412.1">
    <property type="nucleotide sequence ID" value="NC_011666.1"/>
</dbReference>
<dbReference type="GO" id="GO:0052816">
    <property type="term" value="F:long-chain fatty acyl-CoA hydrolase activity"/>
    <property type="evidence" value="ECO:0007669"/>
    <property type="project" value="TreeGrafter"/>
</dbReference>
<keyword evidence="7" id="KW-1185">Reference proteome</keyword>
<dbReference type="STRING" id="395965.Msil_0364"/>